<reference evidence="2" key="1">
    <citation type="submission" date="2015-05" db="EMBL/GenBank/DDBJ databases">
        <authorList>
            <person name="Rattei Thomas"/>
        </authorList>
    </citation>
    <scope>NUCLEOTIDE SEQUENCE</scope>
    <source>
        <strain evidence="2">DC9</strain>
    </source>
</reference>
<name>A0A0F7WQN3_CHLPN</name>
<dbReference type="AlphaFoldDB" id="A0A0F7WQN3"/>
<evidence type="ECO:0000256" key="1">
    <source>
        <dbReference type="SAM" id="MobiDB-lite"/>
    </source>
</evidence>
<protein>
    <submittedName>
        <fullName evidence="2">Uncharacterized protein</fullName>
    </submittedName>
</protein>
<gene>
    <name evidence="2" type="ORF">BN1224_DC9_BS_00430</name>
</gene>
<feature type="compositionally biased region" description="Polar residues" evidence="1">
    <location>
        <begin position="1"/>
        <end position="19"/>
    </location>
</feature>
<feature type="region of interest" description="Disordered" evidence="1">
    <location>
        <begin position="1"/>
        <end position="30"/>
    </location>
</feature>
<proteinExistence type="predicted"/>
<accession>A0A0F7WQN3</accession>
<evidence type="ECO:0000313" key="2">
    <source>
        <dbReference type="EMBL" id="CRI42560.1"/>
    </source>
</evidence>
<organism evidence="2">
    <name type="scientific">Chlamydia pneumoniae</name>
    <name type="common">Chlamydophila pneumoniae</name>
    <dbReference type="NCBI Taxonomy" id="83558"/>
    <lineage>
        <taxon>Bacteria</taxon>
        <taxon>Pseudomonadati</taxon>
        <taxon>Chlamydiota</taxon>
        <taxon>Chlamydiia</taxon>
        <taxon>Chlamydiales</taxon>
        <taxon>Chlamydiaceae</taxon>
        <taxon>Chlamydia/Chlamydophila group</taxon>
        <taxon>Chlamydia</taxon>
    </lineage>
</organism>
<sequence>MIDAENQNPKDGGSFTSLHTDPKNLFDEEGMPSPLILYSAISITYSSL</sequence>
<dbReference type="EMBL" id="LN847049">
    <property type="protein sequence ID" value="CRI42560.1"/>
    <property type="molecule type" value="Genomic_DNA"/>
</dbReference>